<keyword evidence="3 6" id="KW-0489">Methyltransferase</keyword>
<dbReference type="GO" id="GO:0016279">
    <property type="term" value="F:protein-lysine N-methyltransferase activity"/>
    <property type="evidence" value="ECO:0007669"/>
    <property type="project" value="TreeGrafter"/>
</dbReference>
<evidence type="ECO:0000256" key="6">
    <source>
        <dbReference type="HAMAP-Rule" id="MF_00735"/>
    </source>
</evidence>
<dbReference type="PIRSF" id="PIRSF000401">
    <property type="entry name" value="RPL11_MTase"/>
    <property type="match status" value="1"/>
</dbReference>
<reference evidence="7" key="1">
    <citation type="submission" date="2018-10" db="EMBL/GenBank/DDBJ databases">
        <title>Acidithiobacillus sulfuriphilus sp. nov.: an extremely acidophilic sulfur-oxidizing chemolithotroph isolated from a neutral pH environment.</title>
        <authorList>
            <person name="Falagan C."/>
            <person name="Moya-Beltran A."/>
            <person name="Quatrini R."/>
            <person name="Johnson D.B."/>
        </authorList>
    </citation>
    <scope>NUCLEOTIDE SEQUENCE [LARGE SCALE GENOMIC DNA]</scope>
    <source>
        <strain evidence="7">CJ-2</strain>
    </source>
</reference>
<dbReference type="PANTHER" id="PTHR43648:SF1">
    <property type="entry name" value="ELECTRON TRANSFER FLAVOPROTEIN BETA SUBUNIT LYSINE METHYLTRANSFERASE"/>
    <property type="match status" value="1"/>
</dbReference>
<feature type="binding site" evidence="6">
    <location>
        <position position="224"/>
    </location>
    <ligand>
        <name>S-adenosyl-L-methionine</name>
        <dbReference type="ChEBI" id="CHEBI:59789"/>
    </ligand>
</feature>
<comment type="subcellular location">
    <subcellularLocation>
        <location evidence="6">Cytoplasm</location>
    </subcellularLocation>
</comment>
<sequence>MNPAWWQIEMTVPAAMGEAVEARLQTAGAESVSFLEMGDDPVFTAGQLWESSRCQALFAQAPGREASLHALIEDEGWQPYQPTVQPVAEQDWVASTQAAFPARAFGRLWVAPGWAATPLGAAVLHLDPGQAFGTGAHPTTALCLRFLDAHIHGGELLTDYGCGSGILAIAALLLGAGQALGVDTDPVALRVAAENAQRNGVAGRLQLALPHAAPTPQADLLVANILAEPLVSLAPLLARQVRPHGRIALSGLLHHQEAAVRHAYAPYFALDPVERQEDWSLLSGRRTSGV</sequence>
<feature type="binding site" evidence="6">
    <location>
        <position position="140"/>
    </location>
    <ligand>
        <name>S-adenosyl-L-methionine</name>
        <dbReference type="ChEBI" id="CHEBI:59789"/>
    </ligand>
</feature>
<dbReference type="Gene3D" id="3.40.50.150">
    <property type="entry name" value="Vaccinia Virus protein VP39"/>
    <property type="match status" value="1"/>
</dbReference>
<keyword evidence="2 6" id="KW-0963">Cytoplasm</keyword>
<evidence type="ECO:0000313" key="7">
    <source>
        <dbReference type="EMBL" id="RNF60181.1"/>
    </source>
</evidence>
<comment type="similarity">
    <text evidence="1 6">Belongs to the methyltransferase superfamily. PrmA family.</text>
</comment>
<comment type="catalytic activity">
    <reaction evidence="6">
        <text>L-lysyl-[protein] + 3 S-adenosyl-L-methionine = N(6),N(6),N(6)-trimethyl-L-lysyl-[protein] + 3 S-adenosyl-L-homocysteine + 3 H(+)</text>
        <dbReference type="Rhea" id="RHEA:54192"/>
        <dbReference type="Rhea" id="RHEA-COMP:9752"/>
        <dbReference type="Rhea" id="RHEA-COMP:13826"/>
        <dbReference type="ChEBI" id="CHEBI:15378"/>
        <dbReference type="ChEBI" id="CHEBI:29969"/>
        <dbReference type="ChEBI" id="CHEBI:57856"/>
        <dbReference type="ChEBI" id="CHEBI:59789"/>
        <dbReference type="ChEBI" id="CHEBI:61961"/>
    </reaction>
</comment>
<dbReference type="Pfam" id="PF06325">
    <property type="entry name" value="PrmA"/>
    <property type="match status" value="1"/>
</dbReference>
<evidence type="ECO:0000256" key="1">
    <source>
        <dbReference type="ARBA" id="ARBA00009741"/>
    </source>
</evidence>
<keyword evidence="7" id="KW-0687">Ribonucleoprotein</keyword>
<dbReference type="GO" id="GO:0032259">
    <property type="term" value="P:methylation"/>
    <property type="evidence" value="ECO:0007669"/>
    <property type="project" value="UniProtKB-KW"/>
</dbReference>
<dbReference type="PANTHER" id="PTHR43648">
    <property type="entry name" value="ELECTRON TRANSFER FLAVOPROTEIN BETA SUBUNIT LYSINE METHYLTRANSFERASE"/>
    <property type="match status" value="1"/>
</dbReference>
<dbReference type="InterPro" id="IPR029063">
    <property type="entry name" value="SAM-dependent_MTases_sf"/>
</dbReference>
<dbReference type="EC" id="2.1.1.-" evidence="6"/>
<keyword evidence="7" id="KW-0689">Ribosomal protein</keyword>
<keyword evidence="4 6" id="KW-0808">Transferase</keyword>
<dbReference type="HAMAP" id="MF_00735">
    <property type="entry name" value="Methyltr_PrmA"/>
    <property type="match status" value="1"/>
</dbReference>
<evidence type="ECO:0000256" key="2">
    <source>
        <dbReference type="ARBA" id="ARBA00022490"/>
    </source>
</evidence>
<evidence type="ECO:0000256" key="4">
    <source>
        <dbReference type="ARBA" id="ARBA00022679"/>
    </source>
</evidence>
<protein>
    <recommendedName>
        <fullName evidence="6">Ribosomal protein L11 methyltransferase</fullName>
        <shortName evidence="6">L11 Mtase</shortName>
        <ecNumber evidence="6">2.1.1.-</ecNumber>
    </recommendedName>
</protein>
<dbReference type="InterPro" id="IPR050078">
    <property type="entry name" value="Ribosomal_L11_MeTrfase_PrmA"/>
</dbReference>
<organism evidence="7">
    <name type="scientific">Acidithiobacillus sulfuriphilus</name>
    <dbReference type="NCBI Taxonomy" id="1867749"/>
    <lineage>
        <taxon>Bacteria</taxon>
        <taxon>Pseudomonadati</taxon>
        <taxon>Pseudomonadota</taxon>
        <taxon>Acidithiobacillia</taxon>
        <taxon>Acidithiobacillales</taxon>
        <taxon>Acidithiobacillaceae</taxon>
        <taxon>Acidithiobacillus</taxon>
    </lineage>
</organism>
<comment type="caution">
    <text evidence="7">The sequence shown here is derived from an EMBL/GenBank/DDBJ whole genome shotgun (WGS) entry which is preliminary data.</text>
</comment>
<accession>A0A3M8QWT6</accession>
<dbReference type="OrthoDB" id="5289279at2"/>
<dbReference type="SUPFAM" id="SSF53335">
    <property type="entry name" value="S-adenosyl-L-methionine-dependent methyltransferases"/>
    <property type="match status" value="1"/>
</dbReference>
<name>A0A3M8QWT6_9PROT</name>
<keyword evidence="5 6" id="KW-0949">S-adenosyl-L-methionine</keyword>
<evidence type="ECO:0000256" key="3">
    <source>
        <dbReference type="ARBA" id="ARBA00022603"/>
    </source>
</evidence>
<dbReference type="GO" id="GO:0005840">
    <property type="term" value="C:ribosome"/>
    <property type="evidence" value="ECO:0007669"/>
    <property type="project" value="UniProtKB-KW"/>
</dbReference>
<dbReference type="RefSeq" id="WP_123104577.1">
    <property type="nucleotide sequence ID" value="NZ_CP127527.1"/>
</dbReference>
<dbReference type="AlphaFoldDB" id="A0A3M8QWT6"/>
<evidence type="ECO:0000256" key="5">
    <source>
        <dbReference type="ARBA" id="ARBA00022691"/>
    </source>
</evidence>
<gene>
    <name evidence="6 7" type="primary">prmA</name>
    <name evidence="7" type="ORF">EC580_09815</name>
</gene>
<dbReference type="InterPro" id="IPR004498">
    <property type="entry name" value="Ribosomal_PrmA_MeTrfase"/>
</dbReference>
<dbReference type="EMBL" id="RIZI01000177">
    <property type="protein sequence ID" value="RNF60181.1"/>
    <property type="molecule type" value="Genomic_DNA"/>
</dbReference>
<comment type="function">
    <text evidence="6">Methylates ribosomal protein L11.</text>
</comment>
<proteinExistence type="inferred from homology"/>
<feature type="binding site" evidence="6">
    <location>
        <position position="183"/>
    </location>
    <ligand>
        <name>S-adenosyl-L-methionine</name>
        <dbReference type="ChEBI" id="CHEBI:59789"/>
    </ligand>
</feature>
<dbReference type="NCBIfam" id="TIGR00406">
    <property type="entry name" value="prmA"/>
    <property type="match status" value="1"/>
</dbReference>
<dbReference type="GO" id="GO:0005829">
    <property type="term" value="C:cytosol"/>
    <property type="evidence" value="ECO:0007669"/>
    <property type="project" value="TreeGrafter"/>
</dbReference>
<feature type="binding site" evidence="6">
    <location>
        <position position="161"/>
    </location>
    <ligand>
        <name>S-adenosyl-L-methionine</name>
        <dbReference type="ChEBI" id="CHEBI:59789"/>
    </ligand>
</feature>